<dbReference type="Pfam" id="PF24883">
    <property type="entry name" value="NPHP3_N"/>
    <property type="match status" value="1"/>
</dbReference>
<dbReference type="STRING" id="2316362.A0A4Q2CXG7"/>
<organism evidence="3 4">
    <name type="scientific">Candolleomyces aberdarensis</name>
    <dbReference type="NCBI Taxonomy" id="2316362"/>
    <lineage>
        <taxon>Eukaryota</taxon>
        <taxon>Fungi</taxon>
        <taxon>Dikarya</taxon>
        <taxon>Basidiomycota</taxon>
        <taxon>Agaricomycotina</taxon>
        <taxon>Agaricomycetes</taxon>
        <taxon>Agaricomycetidae</taxon>
        <taxon>Agaricales</taxon>
        <taxon>Agaricineae</taxon>
        <taxon>Psathyrellaceae</taxon>
        <taxon>Candolleomyces</taxon>
    </lineage>
</organism>
<dbReference type="AlphaFoldDB" id="A0A4Q2CXG7"/>
<gene>
    <name evidence="3" type="ORF">EST38_g14402</name>
</gene>
<dbReference type="InterPro" id="IPR056884">
    <property type="entry name" value="NPHP3-like_N"/>
</dbReference>
<dbReference type="PANTHER" id="PTHR10039">
    <property type="entry name" value="AMELOGENIN"/>
    <property type="match status" value="1"/>
</dbReference>
<dbReference type="InterPro" id="IPR027417">
    <property type="entry name" value="P-loop_NTPase"/>
</dbReference>
<evidence type="ECO:0000313" key="4">
    <source>
        <dbReference type="Proteomes" id="UP000290288"/>
    </source>
</evidence>
<comment type="caution">
    <text evidence="3">The sequence shown here is derived from an EMBL/GenBank/DDBJ whole genome shotgun (WGS) entry which is preliminary data.</text>
</comment>
<dbReference type="OrthoDB" id="443402at2759"/>
<reference evidence="3 4" key="1">
    <citation type="submission" date="2019-01" db="EMBL/GenBank/DDBJ databases">
        <title>Draft genome sequence of Psathyrella aberdarensis IHI B618.</title>
        <authorList>
            <person name="Buettner E."/>
            <person name="Kellner H."/>
        </authorList>
    </citation>
    <scope>NUCLEOTIDE SEQUENCE [LARGE SCALE GENOMIC DNA]</scope>
    <source>
        <strain evidence="3 4">IHI B618</strain>
    </source>
</reference>
<dbReference type="Gene3D" id="3.40.50.300">
    <property type="entry name" value="P-loop containing nucleotide triphosphate hydrolases"/>
    <property type="match status" value="1"/>
</dbReference>
<feature type="domain" description="NACHT" evidence="2">
    <location>
        <begin position="90"/>
        <end position="261"/>
    </location>
</feature>
<sequence length="570" mass="63585">MSYFQGARAFNIEGDVIVTTVETKNYVHNSASPSPKSSIEKLREHIAAGAMHDSAERCDAPKCHPETRVAIQDEVIGWILHGDDEAEPKKILWVTGPAGTGKTAIAGSIADTCHKKGLLACGFFFSSFAGLANRRSKRCLVATLAYQLVQHESLGDVGERILSSVERNPAIFERQLEVQLDQLLLQPLREARRDLDAASWPKVIIIDGLDECEAEQYGDIAQSPHVTPRTKEADQTEILQALLKAANDPSFPFRIIIASRPEPALQSFTDGASYTTRKIFLDEKYNPDADMSLFLECKFADIRRRYQLPASWPSNAIKQTMVQNASGQFIYVATVMRFIEGPSAPPPELLDQVLQLRIGDGSANPFAPLDALYAHVLSSCPDPVVTVRWLSLIFVMRLLKSPSGDPLSARFIRLFLESSPGEASYAMSSELNSLVSIPSTEDHASPYSLFHKSLVDFLDDYSRCGSLYAGWESVSELYRTRYSQIWKNKGPTQSISSHEKHIFLEKFSGLFPAFRTDPPFEQILLSCDIAWWLRIQDGLVKDSNCEYPGRHRRNVQYLFGCAHSSIMPFG</sequence>
<name>A0A4Q2CXG7_9AGAR</name>
<keyword evidence="1" id="KW-0677">Repeat</keyword>
<dbReference type="PROSITE" id="PS50837">
    <property type="entry name" value="NACHT"/>
    <property type="match status" value="1"/>
</dbReference>
<dbReference type="InterPro" id="IPR007111">
    <property type="entry name" value="NACHT_NTPase"/>
</dbReference>
<accession>A0A4Q2CXG7</accession>
<evidence type="ECO:0000313" key="3">
    <source>
        <dbReference type="EMBL" id="RXW11453.1"/>
    </source>
</evidence>
<dbReference type="EMBL" id="SDEE01001890">
    <property type="protein sequence ID" value="RXW11453.1"/>
    <property type="molecule type" value="Genomic_DNA"/>
</dbReference>
<dbReference type="SUPFAM" id="SSF52540">
    <property type="entry name" value="P-loop containing nucleoside triphosphate hydrolases"/>
    <property type="match status" value="1"/>
</dbReference>
<dbReference type="PANTHER" id="PTHR10039:SF14">
    <property type="entry name" value="NACHT DOMAIN-CONTAINING PROTEIN"/>
    <property type="match status" value="1"/>
</dbReference>
<proteinExistence type="predicted"/>
<dbReference type="Proteomes" id="UP000290288">
    <property type="component" value="Unassembled WGS sequence"/>
</dbReference>
<evidence type="ECO:0000256" key="1">
    <source>
        <dbReference type="ARBA" id="ARBA00022737"/>
    </source>
</evidence>
<keyword evidence="4" id="KW-1185">Reference proteome</keyword>
<protein>
    <recommendedName>
        <fullName evidence="2">NACHT domain-containing protein</fullName>
    </recommendedName>
</protein>
<evidence type="ECO:0000259" key="2">
    <source>
        <dbReference type="PROSITE" id="PS50837"/>
    </source>
</evidence>